<sequence>MEYTCLHTAFHGSTVQTETIPNKGHPGQPGRRCDRGGAAFARQRKPLRWRRGDVGRIARRVFCGFCNDTLARVVELFRLNIPMSTRAEIRGSSSCRNRAPLLQSGSPPDSATCDAPRAGFWADGCRMLRGSQRVRDHAIAPDDHVWGRS</sequence>
<comment type="caution">
    <text evidence="1">The sequence shown here is derived from an EMBL/GenBank/DDBJ whole genome shotgun (WGS) entry which is preliminary data.</text>
</comment>
<accession>A0AAD8Q6Y8</accession>
<protein>
    <submittedName>
        <fullName evidence="1">Uncharacterized protein</fullName>
    </submittedName>
</protein>
<evidence type="ECO:0000313" key="2">
    <source>
        <dbReference type="Proteomes" id="UP001230504"/>
    </source>
</evidence>
<organism evidence="1 2">
    <name type="scientific">Colletotrichum navitas</name>
    <dbReference type="NCBI Taxonomy" id="681940"/>
    <lineage>
        <taxon>Eukaryota</taxon>
        <taxon>Fungi</taxon>
        <taxon>Dikarya</taxon>
        <taxon>Ascomycota</taxon>
        <taxon>Pezizomycotina</taxon>
        <taxon>Sordariomycetes</taxon>
        <taxon>Hypocreomycetidae</taxon>
        <taxon>Glomerellales</taxon>
        <taxon>Glomerellaceae</taxon>
        <taxon>Colletotrichum</taxon>
        <taxon>Colletotrichum graminicola species complex</taxon>
    </lineage>
</organism>
<dbReference type="AlphaFoldDB" id="A0AAD8Q6Y8"/>
<keyword evidence="2" id="KW-1185">Reference proteome</keyword>
<evidence type="ECO:0000313" key="1">
    <source>
        <dbReference type="EMBL" id="KAK1596441.1"/>
    </source>
</evidence>
<name>A0AAD8Q6Y8_9PEZI</name>
<dbReference type="RefSeq" id="XP_060417327.1">
    <property type="nucleotide sequence ID" value="XM_060562533.1"/>
</dbReference>
<dbReference type="EMBL" id="JAHLJV010000012">
    <property type="protein sequence ID" value="KAK1596441.1"/>
    <property type="molecule type" value="Genomic_DNA"/>
</dbReference>
<dbReference type="GeneID" id="85446773"/>
<gene>
    <name evidence="1" type="ORF">LY79DRAFT_65012</name>
</gene>
<reference evidence="1" key="1">
    <citation type="submission" date="2021-06" db="EMBL/GenBank/DDBJ databases">
        <title>Comparative genomics, transcriptomics and evolutionary studies reveal genomic signatures of adaptation to plant cell wall in hemibiotrophic fungi.</title>
        <authorList>
            <consortium name="DOE Joint Genome Institute"/>
            <person name="Baroncelli R."/>
            <person name="Diaz J.F."/>
            <person name="Benocci T."/>
            <person name="Peng M."/>
            <person name="Battaglia E."/>
            <person name="Haridas S."/>
            <person name="Andreopoulos W."/>
            <person name="Labutti K."/>
            <person name="Pangilinan J."/>
            <person name="Floch G.L."/>
            <person name="Makela M.R."/>
            <person name="Henrissat B."/>
            <person name="Grigoriev I.V."/>
            <person name="Crouch J.A."/>
            <person name="De Vries R.P."/>
            <person name="Sukno S.A."/>
            <person name="Thon M.R."/>
        </authorList>
    </citation>
    <scope>NUCLEOTIDE SEQUENCE</scope>
    <source>
        <strain evidence="1">CBS 125086</strain>
    </source>
</reference>
<dbReference type="Proteomes" id="UP001230504">
    <property type="component" value="Unassembled WGS sequence"/>
</dbReference>
<proteinExistence type="predicted"/>